<name>A0ABT3QQ26_9HYPH</name>
<feature type="region of interest" description="Disordered" evidence="1">
    <location>
        <begin position="43"/>
        <end position="73"/>
    </location>
</feature>
<reference evidence="2 3" key="1">
    <citation type="submission" date="2022-11" db="EMBL/GenBank/DDBJ databases">
        <title>Brucella sp. YY2X, whole genome shotgun sequencing project.</title>
        <authorList>
            <person name="Yang Y."/>
        </authorList>
    </citation>
    <scope>NUCLEOTIDE SEQUENCE [LARGE SCALE GENOMIC DNA]</scope>
    <source>
        <strain evidence="2 3">YY2X</strain>
    </source>
</reference>
<evidence type="ECO:0000313" key="2">
    <source>
        <dbReference type="EMBL" id="MCX2697716.1"/>
    </source>
</evidence>
<keyword evidence="3" id="KW-1185">Reference proteome</keyword>
<proteinExistence type="predicted"/>
<dbReference type="RefSeq" id="WP_265985340.1">
    <property type="nucleotide sequence ID" value="NZ_JAPHAV010000006.1"/>
</dbReference>
<organism evidence="2 3">
    <name type="scientific">Ochrobactrum chromiisoli</name>
    <dbReference type="NCBI Taxonomy" id="2993941"/>
    <lineage>
        <taxon>Bacteria</taxon>
        <taxon>Pseudomonadati</taxon>
        <taxon>Pseudomonadota</taxon>
        <taxon>Alphaproteobacteria</taxon>
        <taxon>Hyphomicrobiales</taxon>
        <taxon>Brucellaceae</taxon>
        <taxon>Brucella/Ochrobactrum group</taxon>
        <taxon>Ochrobactrum</taxon>
    </lineage>
</organism>
<sequence length="139" mass="14800">MKNRIEHIDRYKQHGFMLFVTCVLSFTAFIFAVDLSALADDAGQNTPKSMAAQQVADAPAIPTRQQSTPAPQPMRAVLAQAAAAKIKAAHSSGKSAALAAQPNQLAFFDAKPVEAASASKFLRLSRSTYSQVRAPPQSA</sequence>
<comment type="caution">
    <text evidence="2">The sequence shown here is derived from an EMBL/GenBank/DDBJ whole genome shotgun (WGS) entry which is preliminary data.</text>
</comment>
<evidence type="ECO:0000313" key="3">
    <source>
        <dbReference type="Proteomes" id="UP001301216"/>
    </source>
</evidence>
<evidence type="ECO:0000256" key="1">
    <source>
        <dbReference type="SAM" id="MobiDB-lite"/>
    </source>
</evidence>
<feature type="compositionally biased region" description="Polar residues" evidence="1">
    <location>
        <begin position="43"/>
        <end position="52"/>
    </location>
</feature>
<protein>
    <submittedName>
        <fullName evidence="2">Uncharacterized protein</fullName>
    </submittedName>
</protein>
<gene>
    <name evidence="2" type="ORF">OPR82_13205</name>
</gene>
<dbReference type="Proteomes" id="UP001301216">
    <property type="component" value="Unassembled WGS sequence"/>
</dbReference>
<accession>A0ABT3QQ26</accession>
<dbReference type="EMBL" id="JAPHAV010000006">
    <property type="protein sequence ID" value="MCX2697716.1"/>
    <property type="molecule type" value="Genomic_DNA"/>
</dbReference>